<dbReference type="InterPro" id="IPR036869">
    <property type="entry name" value="J_dom_sf"/>
</dbReference>
<dbReference type="InterPro" id="IPR001623">
    <property type="entry name" value="DnaJ_domain"/>
</dbReference>
<gene>
    <name evidence="3" type="ORF">L484_016560</name>
</gene>
<organism evidence="3 4">
    <name type="scientific">Morus notabilis</name>
    <dbReference type="NCBI Taxonomy" id="981085"/>
    <lineage>
        <taxon>Eukaryota</taxon>
        <taxon>Viridiplantae</taxon>
        <taxon>Streptophyta</taxon>
        <taxon>Embryophyta</taxon>
        <taxon>Tracheophyta</taxon>
        <taxon>Spermatophyta</taxon>
        <taxon>Magnoliopsida</taxon>
        <taxon>eudicotyledons</taxon>
        <taxon>Gunneridae</taxon>
        <taxon>Pentapetalae</taxon>
        <taxon>rosids</taxon>
        <taxon>fabids</taxon>
        <taxon>Rosales</taxon>
        <taxon>Moraceae</taxon>
        <taxon>Moreae</taxon>
        <taxon>Morus</taxon>
    </lineage>
</organism>
<evidence type="ECO:0000313" key="3">
    <source>
        <dbReference type="EMBL" id="EXB39090.1"/>
    </source>
</evidence>
<name>W9QSL4_9ROSA</name>
<dbReference type="AlphaFoldDB" id="W9QSL4"/>
<proteinExistence type="predicted"/>
<dbReference type="eggNOG" id="KOG0550">
    <property type="taxonomic scope" value="Eukaryota"/>
</dbReference>
<dbReference type="SUPFAM" id="SSF46565">
    <property type="entry name" value="Chaperone J-domain"/>
    <property type="match status" value="1"/>
</dbReference>
<accession>W9QSL4</accession>
<evidence type="ECO:0000256" key="1">
    <source>
        <dbReference type="SAM" id="MobiDB-lite"/>
    </source>
</evidence>
<dbReference type="Proteomes" id="UP000030645">
    <property type="component" value="Unassembled WGS sequence"/>
</dbReference>
<feature type="domain" description="J" evidence="2">
    <location>
        <begin position="79"/>
        <end position="165"/>
    </location>
</feature>
<feature type="region of interest" description="Disordered" evidence="1">
    <location>
        <begin position="168"/>
        <end position="224"/>
    </location>
</feature>
<evidence type="ECO:0000259" key="2">
    <source>
        <dbReference type="PROSITE" id="PS50076"/>
    </source>
</evidence>
<dbReference type="Gene3D" id="1.10.287.110">
    <property type="entry name" value="DnaJ domain"/>
    <property type="match status" value="1"/>
</dbReference>
<dbReference type="PROSITE" id="PS50076">
    <property type="entry name" value="DNAJ_2"/>
    <property type="match status" value="1"/>
</dbReference>
<reference evidence="4" key="1">
    <citation type="submission" date="2013-01" db="EMBL/GenBank/DDBJ databases">
        <title>Draft Genome Sequence of a Mulberry Tree, Morus notabilis C.K. Schneid.</title>
        <authorList>
            <person name="He N."/>
            <person name="Zhao S."/>
        </authorList>
    </citation>
    <scope>NUCLEOTIDE SEQUENCE</scope>
</reference>
<dbReference type="PANTHER" id="PTHR45181:SF8">
    <property type="entry name" value="HEAT SHOCK PROTEIN DNAJ WITH TETRATRICOPEPTIDE REPEAT-CONTAINING PROTEIN"/>
    <property type="match status" value="1"/>
</dbReference>
<dbReference type="PANTHER" id="PTHR45181">
    <property type="entry name" value="HEAT SHOCK PROTEIN DNAJ WITH TETRATRICOPEPTIDE REPEAT-CONTAINING PROTEIN"/>
    <property type="match status" value="1"/>
</dbReference>
<dbReference type="PROSITE" id="PS00636">
    <property type="entry name" value="DNAJ_1"/>
    <property type="match status" value="1"/>
</dbReference>
<dbReference type="SMART" id="SM00271">
    <property type="entry name" value="DnaJ"/>
    <property type="match status" value="1"/>
</dbReference>
<dbReference type="InterPro" id="IPR018253">
    <property type="entry name" value="DnaJ_domain_CS"/>
</dbReference>
<dbReference type="EMBL" id="KE343711">
    <property type="protein sequence ID" value="EXB39090.1"/>
    <property type="molecule type" value="Genomic_DNA"/>
</dbReference>
<dbReference type="Pfam" id="PF00226">
    <property type="entry name" value="DnaJ"/>
    <property type="match status" value="2"/>
</dbReference>
<protein>
    <submittedName>
        <fullName evidence="3">DnaJ homolog subfamily C member 7 homolog</fullName>
    </submittedName>
</protein>
<dbReference type="STRING" id="981085.W9QSL4"/>
<feature type="compositionally biased region" description="Low complexity" evidence="1">
    <location>
        <begin position="188"/>
        <end position="199"/>
    </location>
</feature>
<keyword evidence="4" id="KW-1185">Reference proteome</keyword>
<sequence length="224" mass="25542">MSLAQAVSRRATLHEMIRDYGEAASALKRLLSILESQSCDKAKECSSSGRSTGIVKELRQAQTRFSVMEEEAKKGVSLDFYRILGSKPTDTSADIKKAYRKAALKHHPDKAGQFLARTDSGDERQLWREISQEIHNDADRLFKMIGEAYAVLSDPDKRSQYDIDEELRKDLKGSSTHRRHSDAQSPGSSNFRSSDFQSSPFERSSSRRNYRDNWKTHGNSYSRW</sequence>
<evidence type="ECO:0000313" key="4">
    <source>
        <dbReference type="Proteomes" id="UP000030645"/>
    </source>
</evidence>
<dbReference type="CDD" id="cd06257">
    <property type="entry name" value="DnaJ"/>
    <property type="match status" value="1"/>
</dbReference>
<dbReference type="PRINTS" id="PR00625">
    <property type="entry name" value="JDOMAIN"/>
</dbReference>